<dbReference type="AlphaFoldDB" id="A0A1I7FXP5"/>
<dbReference type="RefSeq" id="WP_074657122.1">
    <property type="nucleotide sequence ID" value="NZ_FOLZ01000001.1"/>
</dbReference>
<dbReference type="SUPFAM" id="SSF81301">
    <property type="entry name" value="Nucleotidyltransferase"/>
    <property type="match status" value="1"/>
</dbReference>
<accession>A0A1I7FXP5</accession>
<evidence type="ECO:0000313" key="2">
    <source>
        <dbReference type="Proteomes" id="UP000183629"/>
    </source>
</evidence>
<evidence type="ECO:0008006" key="3">
    <source>
        <dbReference type="Google" id="ProtNLM"/>
    </source>
</evidence>
<dbReference type="Gene3D" id="3.30.460.10">
    <property type="entry name" value="Beta Polymerase, domain 2"/>
    <property type="match status" value="1"/>
</dbReference>
<gene>
    <name evidence="1" type="ORF">SAMN05660328_101645</name>
</gene>
<dbReference type="Proteomes" id="UP000183629">
    <property type="component" value="Unassembled WGS sequence"/>
</dbReference>
<organism evidence="1 2">
    <name type="scientific">Streptococcus gallolyticus</name>
    <dbReference type="NCBI Taxonomy" id="315405"/>
    <lineage>
        <taxon>Bacteria</taxon>
        <taxon>Bacillati</taxon>
        <taxon>Bacillota</taxon>
        <taxon>Bacilli</taxon>
        <taxon>Lactobacillales</taxon>
        <taxon>Streptococcaceae</taxon>
        <taxon>Streptococcus</taxon>
    </lineage>
</organism>
<sequence>MLEKIERLISEINKIHLKYARDYFETGKVKKIELNRTLSEVSINDILKYRLNFHESINDYLIFADLENIDFQYRVKSSESIQEKIDYFLKHQKSYPTEVILNDILGVRIVLSDSDIIRLFERLTLWREQFGLINWNLKQVKDYTVLCFYFREELAFSYPWELQILDEDAKQTIVKRHQKKR</sequence>
<keyword evidence="2" id="KW-1185">Reference proteome</keyword>
<proteinExistence type="predicted"/>
<dbReference type="EMBL" id="FPBN01000001">
    <property type="protein sequence ID" value="SFU40846.1"/>
    <property type="molecule type" value="Genomic_DNA"/>
</dbReference>
<reference evidence="2" key="1">
    <citation type="submission" date="2016-10" db="EMBL/GenBank/DDBJ databases">
        <authorList>
            <person name="Varghese N."/>
            <person name="Submissions S."/>
        </authorList>
    </citation>
    <scope>NUCLEOTIDE SEQUENCE [LARGE SCALE GENOMIC DNA]</scope>
    <source>
        <strain evidence="2">LMG 15572</strain>
    </source>
</reference>
<name>A0A1I7FXP5_9STRE</name>
<dbReference type="InterPro" id="IPR043519">
    <property type="entry name" value="NT_sf"/>
</dbReference>
<evidence type="ECO:0000313" key="1">
    <source>
        <dbReference type="EMBL" id="SFU40846.1"/>
    </source>
</evidence>
<protein>
    <recommendedName>
        <fullName evidence="3">GTP pyrophosphokinase</fullName>
    </recommendedName>
</protein>